<proteinExistence type="predicted"/>
<dbReference type="PROSITE" id="PS50943">
    <property type="entry name" value="HTH_CROC1"/>
    <property type="match status" value="1"/>
</dbReference>
<sequence length="72" mass="8379">MLNKSYKFPKELGKKIRRARKAADYSQEKLAEIVRISRTHMGHLEQGRRTPSLELLEKVARALKVGIDELFK</sequence>
<evidence type="ECO:0000256" key="1">
    <source>
        <dbReference type="ARBA" id="ARBA00023125"/>
    </source>
</evidence>
<reference evidence="3 4" key="1">
    <citation type="journal article" date="2015" name="Nature">
        <title>rRNA introns, odd ribosomes, and small enigmatic genomes across a large radiation of phyla.</title>
        <authorList>
            <person name="Brown C.T."/>
            <person name="Hug L.A."/>
            <person name="Thomas B.C."/>
            <person name="Sharon I."/>
            <person name="Castelle C.J."/>
            <person name="Singh A."/>
            <person name="Wilkins M.J."/>
            <person name="Williams K.H."/>
            <person name="Banfield J.F."/>
        </authorList>
    </citation>
    <scope>NUCLEOTIDE SEQUENCE [LARGE SCALE GENOMIC DNA]</scope>
</reference>
<dbReference type="GO" id="GO:0003677">
    <property type="term" value="F:DNA binding"/>
    <property type="evidence" value="ECO:0007669"/>
    <property type="project" value="UniProtKB-KW"/>
</dbReference>
<protein>
    <submittedName>
        <fullName evidence="3">Transcriptional regulator, XRE family</fullName>
    </submittedName>
</protein>
<dbReference type="SMART" id="SM00530">
    <property type="entry name" value="HTH_XRE"/>
    <property type="match status" value="1"/>
</dbReference>
<dbReference type="Pfam" id="PF01381">
    <property type="entry name" value="HTH_3"/>
    <property type="match status" value="1"/>
</dbReference>
<keyword evidence="1" id="KW-0238">DNA-binding</keyword>
<dbReference type="Proteomes" id="UP000034235">
    <property type="component" value="Unassembled WGS sequence"/>
</dbReference>
<evidence type="ECO:0000313" key="4">
    <source>
        <dbReference type="Proteomes" id="UP000034235"/>
    </source>
</evidence>
<dbReference type="Gene3D" id="1.10.260.40">
    <property type="entry name" value="lambda repressor-like DNA-binding domains"/>
    <property type="match status" value="1"/>
</dbReference>
<dbReference type="AlphaFoldDB" id="A0A0G0LZN8"/>
<dbReference type="InterPro" id="IPR001387">
    <property type="entry name" value="Cro/C1-type_HTH"/>
</dbReference>
<dbReference type="PANTHER" id="PTHR46558">
    <property type="entry name" value="TRACRIPTIONAL REGULATORY PROTEIN-RELATED-RELATED"/>
    <property type="match status" value="1"/>
</dbReference>
<dbReference type="EMBL" id="LBUP01000003">
    <property type="protein sequence ID" value="KKQ66849.1"/>
    <property type="molecule type" value="Genomic_DNA"/>
</dbReference>
<dbReference type="InterPro" id="IPR010982">
    <property type="entry name" value="Lambda_DNA-bd_dom_sf"/>
</dbReference>
<comment type="caution">
    <text evidence="3">The sequence shown here is derived from an EMBL/GenBank/DDBJ whole genome shotgun (WGS) entry which is preliminary data.</text>
</comment>
<accession>A0A0G0LZN8</accession>
<dbReference type="PANTHER" id="PTHR46558:SF11">
    <property type="entry name" value="HTH-TYPE TRANSCRIPTIONAL REGULATOR XRE"/>
    <property type="match status" value="1"/>
</dbReference>
<feature type="domain" description="HTH cro/C1-type" evidence="2">
    <location>
        <begin position="16"/>
        <end position="70"/>
    </location>
</feature>
<dbReference type="SUPFAM" id="SSF47413">
    <property type="entry name" value="lambda repressor-like DNA-binding domains"/>
    <property type="match status" value="1"/>
</dbReference>
<organism evidence="3 4">
    <name type="scientific">Candidatus Daviesbacteria bacterium GW2011_GWA2_38_24</name>
    <dbReference type="NCBI Taxonomy" id="1618422"/>
    <lineage>
        <taxon>Bacteria</taxon>
        <taxon>Candidatus Daviesiibacteriota</taxon>
    </lineage>
</organism>
<evidence type="ECO:0000313" key="3">
    <source>
        <dbReference type="EMBL" id="KKQ66849.1"/>
    </source>
</evidence>
<gene>
    <name evidence="3" type="ORF">US86_C0003G0092</name>
</gene>
<evidence type="ECO:0000259" key="2">
    <source>
        <dbReference type="PROSITE" id="PS50943"/>
    </source>
</evidence>
<dbReference type="CDD" id="cd00093">
    <property type="entry name" value="HTH_XRE"/>
    <property type="match status" value="1"/>
</dbReference>
<name>A0A0G0LZN8_9BACT</name>